<keyword evidence="2" id="KW-1185">Reference proteome</keyword>
<accession>A0ABR3U0C2</accession>
<organism evidence="1 2">
    <name type="scientific">Diplodia intermedia</name>
    <dbReference type="NCBI Taxonomy" id="856260"/>
    <lineage>
        <taxon>Eukaryota</taxon>
        <taxon>Fungi</taxon>
        <taxon>Dikarya</taxon>
        <taxon>Ascomycota</taxon>
        <taxon>Pezizomycotina</taxon>
        <taxon>Dothideomycetes</taxon>
        <taxon>Dothideomycetes incertae sedis</taxon>
        <taxon>Botryosphaeriales</taxon>
        <taxon>Botryosphaeriaceae</taxon>
        <taxon>Diplodia</taxon>
    </lineage>
</organism>
<name>A0ABR3U0C2_9PEZI</name>
<gene>
    <name evidence="1" type="ORF">SLS58_002395</name>
</gene>
<reference evidence="1 2" key="1">
    <citation type="journal article" date="2023" name="Plant Dis.">
        <title>First Report of Diplodia intermedia Causing Canker and Dieback Diseases on Apple Trees in Canada.</title>
        <authorList>
            <person name="Ellouze W."/>
            <person name="Ilyukhin E."/>
            <person name="Sulman M."/>
            <person name="Ali S."/>
        </authorList>
    </citation>
    <scope>NUCLEOTIDE SEQUENCE [LARGE SCALE GENOMIC DNA]</scope>
    <source>
        <strain evidence="1 2">M45-28</strain>
    </source>
</reference>
<evidence type="ECO:0000313" key="2">
    <source>
        <dbReference type="Proteomes" id="UP001521184"/>
    </source>
</evidence>
<protein>
    <submittedName>
        <fullName evidence="1">Uncharacterized protein</fullName>
    </submittedName>
</protein>
<evidence type="ECO:0000313" key="1">
    <source>
        <dbReference type="EMBL" id="KAL1648068.1"/>
    </source>
</evidence>
<sequence>MDGIRILPGRGSWDLILPRLRSILKSLEQVDFASLLEDDPNDFPGFAPDLWQFIDSDQMADAVDGLRAEFSGHKPRGTVLPSS</sequence>
<dbReference type="EMBL" id="JAKEKT020000010">
    <property type="protein sequence ID" value="KAL1648068.1"/>
    <property type="molecule type" value="Genomic_DNA"/>
</dbReference>
<proteinExistence type="predicted"/>
<comment type="caution">
    <text evidence="1">The sequence shown here is derived from an EMBL/GenBank/DDBJ whole genome shotgun (WGS) entry which is preliminary data.</text>
</comment>
<dbReference type="Proteomes" id="UP001521184">
    <property type="component" value="Unassembled WGS sequence"/>
</dbReference>